<evidence type="ECO:0000313" key="4">
    <source>
        <dbReference type="EMBL" id="OKH24633.1"/>
    </source>
</evidence>
<feature type="region of interest" description="Disordered" evidence="1">
    <location>
        <begin position="34"/>
        <end position="65"/>
    </location>
</feature>
<comment type="caution">
    <text evidence="4">The sequence shown here is derived from an EMBL/GenBank/DDBJ whole genome shotgun (WGS) entry which is preliminary data.</text>
</comment>
<dbReference type="Gene3D" id="2.30.180.10">
    <property type="entry name" value="FAS1 domain"/>
    <property type="match status" value="1"/>
</dbReference>
<sequence>MKTNNRKSTLRKFAGILGGLAIFPVLAACEPQTTTQVSPAPEATPTITPAPGETPADQTTPTVPTTEATDSIVNVASGDPQFSTLTELVNAAGLTETLEGQGPYTVFAPTNEAFAGLSESTRQQLLQPENRETLRRILQYHVVPGEVTSDQLQSGEVATAEGSPVNVQVDAAANQVRVNDATVIRPDIQASNGVIHGIDSVILPPNLNL</sequence>
<proteinExistence type="predicted"/>
<evidence type="ECO:0000256" key="2">
    <source>
        <dbReference type="SAM" id="SignalP"/>
    </source>
</evidence>
<evidence type="ECO:0000313" key="5">
    <source>
        <dbReference type="Proteomes" id="UP000185984"/>
    </source>
</evidence>
<dbReference type="AlphaFoldDB" id="A0A1U7HM15"/>
<organism evidence="4 5">
    <name type="scientific">Chroogloeocystis siderophila 5.2 s.c.1</name>
    <dbReference type="NCBI Taxonomy" id="247279"/>
    <lineage>
        <taxon>Bacteria</taxon>
        <taxon>Bacillati</taxon>
        <taxon>Cyanobacteriota</taxon>
        <taxon>Cyanophyceae</taxon>
        <taxon>Oscillatoriophycideae</taxon>
        <taxon>Chroococcales</taxon>
        <taxon>Chroococcaceae</taxon>
        <taxon>Chroogloeocystis</taxon>
    </lineage>
</organism>
<feature type="signal peptide" evidence="2">
    <location>
        <begin position="1"/>
        <end position="27"/>
    </location>
</feature>
<dbReference type="PANTHER" id="PTHR10900">
    <property type="entry name" value="PERIOSTIN-RELATED"/>
    <property type="match status" value="1"/>
</dbReference>
<dbReference type="STRING" id="247279.NIES1031_15110"/>
<evidence type="ECO:0000256" key="1">
    <source>
        <dbReference type="SAM" id="MobiDB-lite"/>
    </source>
</evidence>
<dbReference type="InterPro" id="IPR036378">
    <property type="entry name" value="FAS1_dom_sf"/>
</dbReference>
<protein>
    <submittedName>
        <fullName evidence="4">Beta-Ig-H3/fasciclin</fullName>
    </submittedName>
</protein>
<dbReference type="OrthoDB" id="9800666at2"/>
<feature type="domain" description="FAS1" evidence="3">
    <location>
        <begin position="69"/>
        <end position="202"/>
    </location>
</feature>
<dbReference type="InterPro" id="IPR050904">
    <property type="entry name" value="Adhesion/Biosynth-related"/>
</dbReference>
<dbReference type="RefSeq" id="WP_073550360.1">
    <property type="nucleotide sequence ID" value="NZ_CAWMVK010000004.1"/>
</dbReference>
<dbReference type="FunFam" id="2.30.180.10:FF:000019">
    <property type="entry name" value="Cell surface lipoprotein"/>
    <property type="match status" value="1"/>
</dbReference>
<dbReference type="InterPro" id="IPR000782">
    <property type="entry name" value="FAS1_domain"/>
</dbReference>
<dbReference type="SMART" id="SM00554">
    <property type="entry name" value="FAS1"/>
    <property type="match status" value="1"/>
</dbReference>
<feature type="chain" id="PRO_5011984618" evidence="2">
    <location>
        <begin position="28"/>
        <end position="209"/>
    </location>
</feature>
<dbReference type="Proteomes" id="UP000185984">
    <property type="component" value="Unassembled WGS sequence"/>
</dbReference>
<dbReference type="SUPFAM" id="SSF82153">
    <property type="entry name" value="FAS1 domain"/>
    <property type="match status" value="1"/>
</dbReference>
<keyword evidence="5" id="KW-1185">Reference proteome</keyword>
<name>A0A1U7HM15_9CHRO</name>
<reference evidence="4 5" key="1">
    <citation type="submission" date="2016-11" db="EMBL/GenBank/DDBJ databases">
        <title>Draft Genome Sequences of Nine Cyanobacterial Strains from Diverse Habitats.</title>
        <authorList>
            <person name="Zhu T."/>
            <person name="Hou S."/>
            <person name="Lu X."/>
            <person name="Hess W.R."/>
        </authorList>
    </citation>
    <scope>NUCLEOTIDE SEQUENCE [LARGE SCALE GENOMIC DNA]</scope>
    <source>
        <strain evidence="4 5">5.2 s.c.1</strain>
    </source>
</reference>
<feature type="compositionally biased region" description="Low complexity" evidence="1">
    <location>
        <begin position="39"/>
        <end position="65"/>
    </location>
</feature>
<keyword evidence="2" id="KW-0732">Signal</keyword>
<gene>
    <name evidence="4" type="ORF">NIES1031_15110</name>
</gene>
<dbReference type="PANTHER" id="PTHR10900:SF77">
    <property type="entry name" value="FI19380P1"/>
    <property type="match status" value="1"/>
</dbReference>
<dbReference type="GO" id="GO:0005615">
    <property type="term" value="C:extracellular space"/>
    <property type="evidence" value="ECO:0007669"/>
    <property type="project" value="TreeGrafter"/>
</dbReference>
<evidence type="ECO:0000259" key="3">
    <source>
        <dbReference type="PROSITE" id="PS50213"/>
    </source>
</evidence>
<dbReference type="PROSITE" id="PS51257">
    <property type="entry name" value="PROKAR_LIPOPROTEIN"/>
    <property type="match status" value="1"/>
</dbReference>
<dbReference type="Pfam" id="PF02469">
    <property type="entry name" value="Fasciclin"/>
    <property type="match status" value="1"/>
</dbReference>
<dbReference type="PROSITE" id="PS50213">
    <property type="entry name" value="FAS1"/>
    <property type="match status" value="1"/>
</dbReference>
<dbReference type="EMBL" id="MRCC01000012">
    <property type="protein sequence ID" value="OKH24633.1"/>
    <property type="molecule type" value="Genomic_DNA"/>
</dbReference>
<accession>A0A1U7HM15</accession>